<evidence type="ECO:0000313" key="3">
    <source>
        <dbReference type="EMBL" id="MEJ5902993.1"/>
    </source>
</evidence>
<dbReference type="InterPro" id="IPR006935">
    <property type="entry name" value="Helicase/UvrB_N"/>
</dbReference>
<reference evidence="3 4" key="1">
    <citation type="submission" date="2024-03" db="EMBL/GenBank/DDBJ databases">
        <title>Reference genomes for the five species model microbial community.</title>
        <authorList>
            <person name="Padfield D."/>
        </authorList>
    </citation>
    <scope>NUCLEOTIDE SEQUENCE [LARGE SCALE GENOMIC DNA]</scope>
    <source>
        <strain evidence="3 4">AB1</strain>
    </source>
</reference>
<keyword evidence="3" id="KW-0347">Helicase</keyword>
<dbReference type="Gene3D" id="3.40.50.300">
    <property type="entry name" value="P-loop containing nucleotide triphosphate hydrolases"/>
    <property type="match status" value="2"/>
</dbReference>
<dbReference type="PANTHER" id="PTHR47396">
    <property type="entry name" value="TYPE I RESTRICTION ENZYME ECOKI R PROTEIN"/>
    <property type="match status" value="1"/>
</dbReference>
<dbReference type="CDD" id="cd17926">
    <property type="entry name" value="DEXHc_RE"/>
    <property type="match status" value="1"/>
</dbReference>
<proteinExistence type="predicted"/>
<dbReference type="InterPro" id="IPR014001">
    <property type="entry name" value="Helicase_ATP-bd"/>
</dbReference>
<dbReference type="PROSITE" id="PS51194">
    <property type="entry name" value="HELICASE_CTER"/>
    <property type="match status" value="1"/>
</dbReference>
<gene>
    <name evidence="3" type="ORF">WIX40_23225</name>
</gene>
<dbReference type="SUPFAM" id="SSF52540">
    <property type="entry name" value="P-loop containing nucleoside triphosphate hydrolases"/>
    <property type="match status" value="1"/>
</dbReference>
<keyword evidence="3" id="KW-0378">Hydrolase</keyword>
<organism evidence="3 4">
    <name type="scientific">Ochrobactrum teleogrylli</name>
    <dbReference type="NCBI Taxonomy" id="2479765"/>
    <lineage>
        <taxon>Bacteria</taxon>
        <taxon>Pseudomonadati</taxon>
        <taxon>Pseudomonadota</taxon>
        <taxon>Alphaproteobacteria</taxon>
        <taxon>Hyphomicrobiales</taxon>
        <taxon>Brucellaceae</taxon>
        <taxon>Brucella/Ochrobactrum group</taxon>
        <taxon>Ochrobactrum</taxon>
    </lineage>
</organism>
<feature type="domain" description="Helicase ATP-binding" evidence="1">
    <location>
        <begin position="40"/>
        <end position="208"/>
    </location>
</feature>
<dbReference type="GO" id="GO:0004386">
    <property type="term" value="F:helicase activity"/>
    <property type="evidence" value="ECO:0007669"/>
    <property type="project" value="UniProtKB-KW"/>
</dbReference>
<dbReference type="SMART" id="SM00487">
    <property type="entry name" value="DEXDc"/>
    <property type="match status" value="1"/>
</dbReference>
<feature type="domain" description="Helicase C-terminal" evidence="2">
    <location>
        <begin position="249"/>
        <end position="407"/>
    </location>
</feature>
<comment type="caution">
    <text evidence="3">The sequence shown here is derived from an EMBL/GenBank/DDBJ whole genome shotgun (WGS) entry which is preliminary data.</text>
</comment>
<keyword evidence="3" id="KW-0067">ATP-binding</keyword>
<evidence type="ECO:0000259" key="1">
    <source>
        <dbReference type="PROSITE" id="PS51192"/>
    </source>
</evidence>
<accession>A0ABD5K6F9</accession>
<dbReference type="InterPro" id="IPR027417">
    <property type="entry name" value="P-loop_NTPase"/>
</dbReference>
<dbReference type="AlphaFoldDB" id="A0ABD5K6F9"/>
<name>A0ABD5K6F9_9HYPH</name>
<dbReference type="EMBL" id="JBBHKQ010000003">
    <property type="protein sequence ID" value="MEJ5902993.1"/>
    <property type="molecule type" value="Genomic_DNA"/>
</dbReference>
<evidence type="ECO:0000259" key="2">
    <source>
        <dbReference type="PROSITE" id="PS51194"/>
    </source>
</evidence>
<dbReference type="InterPro" id="IPR050742">
    <property type="entry name" value="Helicase_Restrict-Modif_Enz"/>
</dbReference>
<dbReference type="InterPro" id="IPR001650">
    <property type="entry name" value="Helicase_C-like"/>
</dbReference>
<evidence type="ECO:0000313" key="4">
    <source>
        <dbReference type="Proteomes" id="UP001362311"/>
    </source>
</evidence>
<protein>
    <submittedName>
        <fullName evidence="3">DEAD/DEAH box helicase family protein</fullName>
    </submittedName>
</protein>
<dbReference type="Pfam" id="PF04851">
    <property type="entry name" value="ResIII"/>
    <property type="match status" value="1"/>
</dbReference>
<sequence length="982" mass="107946">MLQGDLMPYFIDNDLALNLIGAPNTGFRPGQLGALHSSLAHFSVYDEPAIISLPTGYGKTALLMALPFSLRARRLLVVEPSDALRRQTTGHFKELSVLRRLRVVAETTPNPKVYSQKGAPADAAEWSKLAEQDVVISTPQSLSPAIAPQAPADLFDVIIFDEAHHAPAETWAAFLAHYPDARFVFLTATPFRRDRKVIPGRMAYYYPVSKAAKESAFGRVTFTSAPVQNANDDEEIDRSVARTAVARLRADQAIGFDHRIFARAATIASARKLVEVYAEAGARVRTIDSHASKRAQDTAEMELLAGEIDGVVCVDMFGEGYDFPKLKIAALHAPHRSLVPTLQFIGRFARTSDAATGDATLVAPLSRLKAASLKLFKEGIDVAELIDEVARAQIADAEADREVLDLLKIKKQTDSDYDSVTPLLLELYAHAQIFECHAKPDFSQFGDTIGRDLRVVKQWSSEDGLMSLLLTVDTSPPSWATSDVLVNVRHDAFLLAYNQASHLCFIGSTRRTARIYQDLIQTALPDQHRPISYERTRRALSGLNSLRFYNVGLRNTAVNSQAESYRVMTGPAAERAITSGDARAYSQGHFFGSGVGDEDVRETIGASSSSRIWSNQRLTVAEYIEWITELNGRLGGGGGISASQLDIIQHARTLRQLPDRIIAAGWHKQAYRIAPRIRWRNQAGEPWSYGNITDLELGNWQVNGSRSAMTFDIISDNFNESFRFGIDGGALFTKVGAKDVEIHTGYDEWSDLASWLSEHPPVFYAADKSSFVGVNLIAAATAVATQLRDGDAEALDWHNCKIDLEFGPDQPDGRLSVHRWLERHLMAVPNTIALVYDHRSGEAADYIAAIQNPDNTVVVRLYHCKGAGGAPSGGRVNDVYEVSGQMLKSITYCDAAVLVQHIEHRINAGRHRSPSRFAIGDFQTFRQTLEEAPPTGLTFEVFGVQPGISKGAVDTHLADLMIYGLDYAQRGGASRAQWLISA</sequence>
<dbReference type="RefSeq" id="WP_339442507.1">
    <property type="nucleotide sequence ID" value="NZ_JBBHKQ010000003.1"/>
</dbReference>
<dbReference type="PANTHER" id="PTHR47396:SF1">
    <property type="entry name" value="ATP-DEPENDENT HELICASE IRC3-RELATED"/>
    <property type="match status" value="1"/>
</dbReference>
<keyword evidence="3" id="KW-0547">Nucleotide-binding</keyword>
<dbReference type="PROSITE" id="PS51192">
    <property type="entry name" value="HELICASE_ATP_BIND_1"/>
    <property type="match status" value="1"/>
</dbReference>
<dbReference type="Proteomes" id="UP001362311">
    <property type="component" value="Unassembled WGS sequence"/>
</dbReference>